<evidence type="ECO:0000259" key="1">
    <source>
        <dbReference type="PROSITE" id="PS50943"/>
    </source>
</evidence>
<organism evidence="2 3">
    <name type="scientific">Hymenobacter saemangeumensis</name>
    <dbReference type="NCBI Taxonomy" id="1084522"/>
    <lineage>
        <taxon>Bacteria</taxon>
        <taxon>Pseudomonadati</taxon>
        <taxon>Bacteroidota</taxon>
        <taxon>Cytophagia</taxon>
        <taxon>Cytophagales</taxon>
        <taxon>Hymenobacteraceae</taxon>
        <taxon>Hymenobacter</taxon>
    </lineage>
</organism>
<proteinExistence type="predicted"/>
<dbReference type="RefSeq" id="WP_345234073.1">
    <property type="nucleotide sequence ID" value="NZ_BAABGZ010000012.1"/>
</dbReference>
<keyword evidence="3" id="KW-1185">Reference proteome</keyword>
<comment type="caution">
    <text evidence="2">The sequence shown here is derived from an EMBL/GenBank/DDBJ whole genome shotgun (WGS) entry which is preliminary data.</text>
</comment>
<sequence length="212" mass="22811">MGRPCYPSPTLAAAVRAHFGLNQDELARFVGVSRAQLANVEAGRRELAEAPRYRLWVLARQLPPPDGLGPAAPDFAARHDSPLLSAADTQLLQKRLDHCRYLLTKARYELGQEDDPARHAARRRWAVAVLRPALAALPDAASAARWPGATPNPPADLHWLAGLETHTQAAPPPLSPGQHVLAQARLHALEAEAAALQAALLPVPRTPGARTD</sequence>
<evidence type="ECO:0000313" key="2">
    <source>
        <dbReference type="EMBL" id="GAA4350419.1"/>
    </source>
</evidence>
<evidence type="ECO:0000313" key="3">
    <source>
        <dbReference type="Proteomes" id="UP001501153"/>
    </source>
</evidence>
<name>A0ABP8I344_9BACT</name>
<dbReference type="PROSITE" id="PS50943">
    <property type="entry name" value="HTH_CROC1"/>
    <property type="match status" value="1"/>
</dbReference>
<dbReference type="InterPro" id="IPR010982">
    <property type="entry name" value="Lambda_DNA-bd_dom_sf"/>
</dbReference>
<dbReference type="InterPro" id="IPR001387">
    <property type="entry name" value="Cro/C1-type_HTH"/>
</dbReference>
<gene>
    <name evidence="2" type="ORF">GCM10023185_08090</name>
</gene>
<feature type="domain" description="HTH cro/C1-type" evidence="1">
    <location>
        <begin position="16"/>
        <end position="46"/>
    </location>
</feature>
<protein>
    <recommendedName>
        <fullName evidence="1">HTH cro/C1-type domain-containing protein</fullName>
    </recommendedName>
</protein>
<accession>A0ABP8I344</accession>
<dbReference type="Gene3D" id="1.10.260.40">
    <property type="entry name" value="lambda repressor-like DNA-binding domains"/>
    <property type="match status" value="1"/>
</dbReference>
<reference evidence="3" key="1">
    <citation type="journal article" date="2019" name="Int. J. Syst. Evol. Microbiol.">
        <title>The Global Catalogue of Microorganisms (GCM) 10K type strain sequencing project: providing services to taxonomists for standard genome sequencing and annotation.</title>
        <authorList>
            <consortium name="The Broad Institute Genomics Platform"/>
            <consortium name="The Broad Institute Genome Sequencing Center for Infectious Disease"/>
            <person name="Wu L."/>
            <person name="Ma J."/>
        </authorList>
    </citation>
    <scope>NUCLEOTIDE SEQUENCE [LARGE SCALE GENOMIC DNA]</scope>
    <source>
        <strain evidence="3">JCM 17923</strain>
    </source>
</reference>
<dbReference type="EMBL" id="BAABGZ010000012">
    <property type="protein sequence ID" value="GAA4350419.1"/>
    <property type="molecule type" value="Genomic_DNA"/>
</dbReference>
<dbReference type="CDD" id="cd00093">
    <property type="entry name" value="HTH_XRE"/>
    <property type="match status" value="1"/>
</dbReference>
<dbReference type="SUPFAM" id="SSF47413">
    <property type="entry name" value="lambda repressor-like DNA-binding domains"/>
    <property type="match status" value="1"/>
</dbReference>
<dbReference type="Proteomes" id="UP001501153">
    <property type="component" value="Unassembled WGS sequence"/>
</dbReference>
<dbReference type="Pfam" id="PF01381">
    <property type="entry name" value="HTH_3"/>
    <property type="match status" value="1"/>
</dbReference>